<proteinExistence type="inferred from homology"/>
<evidence type="ECO:0000256" key="5">
    <source>
        <dbReference type="ARBA" id="ARBA00022695"/>
    </source>
</evidence>
<comment type="pathway">
    <text evidence="2 7">Isoprenoid biosynthesis; isopentenyl diphosphate biosynthesis via DXP pathway; isopentenyl diphosphate from 1-deoxy-D-xylulose 5-phosphate: step 2/6.</text>
</comment>
<keyword evidence="9" id="KW-1185">Reference proteome</keyword>
<comment type="function">
    <text evidence="7">Catalyzes the formation of 4-diphosphocytidyl-2-C-methyl-D-erythritol from CTP and 2-C-methyl-D-erythritol 4-phosphate (MEP).</text>
</comment>
<dbReference type="Gene3D" id="3.90.550.10">
    <property type="entry name" value="Spore Coat Polysaccharide Biosynthesis Protein SpsA, Chain A"/>
    <property type="match status" value="1"/>
</dbReference>
<dbReference type="FunFam" id="3.90.550.10:FF:000003">
    <property type="entry name" value="2-C-methyl-D-erythritol 4-phosphate cytidylyltransferase"/>
    <property type="match status" value="1"/>
</dbReference>
<dbReference type="SUPFAM" id="SSF53448">
    <property type="entry name" value="Nucleotide-diphospho-sugar transferases"/>
    <property type="match status" value="1"/>
</dbReference>
<dbReference type="InterPro" id="IPR029044">
    <property type="entry name" value="Nucleotide-diphossugar_trans"/>
</dbReference>
<dbReference type="GO" id="GO:0050518">
    <property type="term" value="F:2-C-methyl-D-erythritol 4-phosphate cytidylyltransferase activity"/>
    <property type="evidence" value="ECO:0007669"/>
    <property type="project" value="UniProtKB-UniRule"/>
</dbReference>
<evidence type="ECO:0000313" key="9">
    <source>
        <dbReference type="Proteomes" id="UP000196485"/>
    </source>
</evidence>
<evidence type="ECO:0000256" key="3">
    <source>
        <dbReference type="ARBA" id="ARBA00009789"/>
    </source>
</evidence>
<keyword evidence="6 7" id="KW-0414">Isoprene biosynthesis</keyword>
<dbReference type="PROSITE" id="PS01295">
    <property type="entry name" value="ISPD"/>
    <property type="match status" value="1"/>
</dbReference>
<dbReference type="Pfam" id="PF01128">
    <property type="entry name" value="IspD"/>
    <property type="match status" value="1"/>
</dbReference>
<dbReference type="NCBIfam" id="TIGR00453">
    <property type="entry name" value="ispD"/>
    <property type="match status" value="1"/>
</dbReference>
<evidence type="ECO:0000256" key="2">
    <source>
        <dbReference type="ARBA" id="ARBA00004787"/>
    </source>
</evidence>
<dbReference type="PANTHER" id="PTHR32125">
    <property type="entry name" value="2-C-METHYL-D-ERYTHRITOL 4-PHOSPHATE CYTIDYLYLTRANSFERASE, CHLOROPLASTIC"/>
    <property type="match status" value="1"/>
</dbReference>
<dbReference type="EC" id="2.7.7.60" evidence="7"/>
<dbReference type="HAMAP" id="MF_00108">
    <property type="entry name" value="IspD"/>
    <property type="match status" value="1"/>
</dbReference>
<feature type="site" description="Positions MEP for the nucleophilic attack" evidence="7">
    <location>
        <position position="158"/>
    </location>
</feature>
<sequence length="236" mass="25603">MMTEEFIAVVPAAGVGSRMAADRPKQYLHIAGKTILEHTVDRLLSLTEITRVVIAISADDPYFPLLQLATDPRIIVVDGGAERADSVFAGLAAIDNDNAWVLVHDAARPCVRQTDLRALITAAITSDCGAILAAPVRDTMKRGLHHSTPPQISHTVDRDNLWHALTPQMFRVGLLRQSLTSALAQGATITDEASALEFCGHTPLLVTGRSDNLKVTQPEDLALAEFYLQLLLKEQP</sequence>
<dbReference type="InterPro" id="IPR034683">
    <property type="entry name" value="IspD/TarI"/>
</dbReference>
<dbReference type="GO" id="GO:0019288">
    <property type="term" value="P:isopentenyl diphosphate biosynthetic process, methylerythritol 4-phosphate pathway"/>
    <property type="evidence" value="ECO:0007669"/>
    <property type="project" value="UniProtKB-UniRule"/>
</dbReference>
<organism evidence="8 9">
    <name type="scientific">Photobacterium aquimaris</name>
    <dbReference type="NCBI Taxonomy" id="512643"/>
    <lineage>
        <taxon>Bacteria</taxon>
        <taxon>Pseudomonadati</taxon>
        <taxon>Pseudomonadota</taxon>
        <taxon>Gammaproteobacteria</taxon>
        <taxon>Vibrionales</taxon>
        <taxon>Vibrionaceae</taxon>
        <taxon>Photobacterium</taxon>
    </lineage>
</organism>
<name>A0A1Y6KZ46_9GAMM</name>
<evidence type="ECO:0000256" key="4">
    <source>
        <dbReference type="ARBA" id="ARBA00022679"/>
    </source>
</evidence>
<evidence type="ECO:0000256" key="6">
    <source>
        <dbReference type="ARBA" id="ARBA00023229"/>
    </source>
</evidence>
<gene>
    <name evidence="7 8" type="primary">ispD</name>
    <name evidence="8" type="ORF">PAQU9191_02638</name>
</gene>
<evidence type="ECO:0000256" key="7">
    <source>
        <dbReference type="HAMAP-Rule" id="MF_00108"/>
    </source>
</evidence>
<dbReference type="CDD" id="cd02516">
    <property type="entry name" value="CDP-ME_synthetase"/>
    <property type="match status" value="1"/>
</dbReference>
<dbReference type="Proteomes" id="UP000196485">
    <property type="component" value="Unassembled WGS sequence"/>
</dbReference>
<comment type="similarity">
    <text evidence="3 7">Belongs to the IspD/TarI cytidylyltransferase family. IspD subfamily.</text>
</comment>
<evidence type="ECO:0000256" key="1">
    <source>
        <dbReference type="ARBA" id="ARBA00001282"/>
    </source>
</evidence>
<dbReference type="InterPro" id="IPR001228">
    <property type="entry name" value="IspD"/>
</dbReference>
<dbReference type="InterPro" id="IPR050088">
    <property type="entry name" value="IspD/TarI_cytidylyltransf_bact"/>
</dbReference>
<keyword evidence="5 7" id="KW-0548">Nucleotidyltransferase</keyword>
<dbReference type="InterPro" id="IPR018294">
    <property type="entry name" value="ISPD_synthase_CS"/>
</dbReference>
<evidence type="ECO:0000313" key="8">
    <source>
        <dbReference type="EMBL" id="SMY17344.1"/>
    </source>
</evidence>
<feature type="site" description="Transition state stabilizer" evidence="7">
    <location>
        <position position="18"/>
    </location>
</feature>
<protein>
    <recommendedName>
        <fullName evidence="7">2-C-methyl-D-erythritol 4-phosphate cytidylyltransferase</fullName>
        <ecNumber evidence="7">2.7.7.60</ecNumber>
    </recommendedName>
    <alternativeName>
        <fullName evidence="7">4-diphosphocytidyl-2C-methyl-D-erythritol synthase</fullName>
    </alternativeName>
    <alternativeName>
        <fullName evidence="7">MEP cytidylyltransferase</fullName>
        <shortName evidence="7">MCT</shortName>
    </alternativeName>
</protein>
<dbReference type="EMBL" id="FYAH01000004">
    <property type="protein sequence ID" value="SMY17344.1"/>
    <property type="molecule type" value="Genomic_DNA"/>
</dbReference>
<dbReference type="AlphaFoldDB" id="A0A1Y6KZ46"/>
<dbReference type="UniPathway" id="UPA00056">
    <property type="reaction ID" value="UER00093"/>
</dbReference>
<keyword evidence="4 7" id="KW-0808">Transferase</keyword>
<comment type="catalytic activity">
    <reaction evidence="1 7">
        <text>2-C-methyl-D-erythritol 4-phosphate + CTP + H(+) = 4-CDP-2-C-methyl-D-erythritol + diphosphate</text>
        <dbReference type="Rhea" id="RHEA:13429"/>
        <dbReference type="ChEBI" id="CHEBI:15378"/>
        <dbReference type="ChEBI" id="CHEBI:33019"/>
        <dbReference type="ChEBI" id="CHEBI:37563"/>
        <dbReference type="ChEBI" id="CHEBI:57823"/>
        <dbReference type="ChEBI" id="CHEBI:58262"/>
        <dbReference type="EC" id="2.7.7.60"/>
    </reaction>
</comment>
<accession>A0A1Y6KZ46</accession>
<reference evidence="9" key="1">
    <citation type="submission" date="2017-06" db="EMBL/GenBank/DDBJ databases">
        <authorList>
            <person name="Rodrigo-Torres L."/>
            <person name="Arahal R. D."/>
            <person name="Lucena T."/>
        </authorList>
    </citation>
    <scope>NUCLEOTIDE SEQUENCE [LARGE SCALE GENOMIC DNA]</scope>
    <source>
        <strain evidence="9">type strain: CECT 9192</strain>
    </source>
</reference>
<feature type="site" description="Transition state stabilizer" evidence="7">
    <location>
        <position position="25"/>
    </location>
</feature>
<feature type="site" description="Positions MEP for the nucleophilic attack" evidence="7">
    <location>
        <position position="214"/>
    </location>
</feature>
<dbReference type="PANTHER" id="PTHR32125:SF4">
    <property type="entry name" value="2-C-METHYL-D-ERYTHRITOL 4-PHOSPHATE CYTIDYLYLTRANSFERASE, CHLOROPLASTIC"/>
    <property type="match status" value="1"/>
</dbReference>